<dbReference type="GO" id="GO:0009264">
    <property type="term" value="P:deoxyribonucleotide catabolic process"/>
    <property type="evidence" value="ECO:0007669"/>
    <property type="project" value="InterPro"/>
</dbReference>
<proteinExistence type="predicted"/>
<dbReference type="InterPro" id="IPR036412">
    <property type="entry name" value="HAD-like_sf"/>
</dbReference>
<organism evidence="1">
    <name type="scientific">viral metagenome</name>
    <dbReference type="NCBI Taxonomy" id="1070528"/>
    <lineage>
        <taxon>unclassified sequences</taxon>
        <taxon>metagenomes</taxon>
        <taxon>organismal metagenomes</taxon>
    </lineage>
</organism>
<accession>A0A6C0JI56</accession>
<reference evidence="1" key="1">
    <citation type="journal article" date="2020" name="Nature">
        <title>Giant virus diversity and host interactions through global metagenomics.</title>
        <authorList>
            <person name="Schulz F."/>
            <person name="Roux S."/>
            <person name="Paez-Espino D."/>
            <person name="Jungbluth S."/>
            <person name="Walsh D.A."/>
            <person name="Denef V.J."/>
            <person name="McMahon K.D."/>
            <person name="Konstantinidis K.T."/>
            <person name="Eloe-Fadrosh E.A."/>
            <person name="Kyrpides N.C."/>
            <person name="Woyke T."/>
        </authorList>
    </citation>
    <scope>NUCLEOTIDE SEQUENCE</scope>
    <source>
        <strain evidence="1">GVMAG-M-3300027206-1</strain>
    </source>
</reference>
<dbReference type="PANTHER" id="PTHR35134:SF2">
    <property type="entry name" value="NUCLEOTIDASE YQFW-RELATED"/>
    <property type="match status" value="1"/>
</dbReference>
<evidence type="ECO:0000313" key="1">
    <source>
        <dbReference type="EMBL" id="QHU03468.1"/>
    </source>
</evidence>
<dbReference type="EMBL" id="MN740383">
    <property type="protein sequence ID" value="QHU03468.1"/>
    <property type="molecule type" value="Genomic_DNA"/>
</dbReference>
<dbReference type="Pfam" id="PF06941">
    <property type="entry name" value="NT5C"/>
    <property type="match status" value="1"/>
</dbReference>
<dbReference type="PANTHER" id="PTHR35134">
    <property type="entry name" value="NUCLEOTIDASE YQFW-RELATED"/>
    <property type="match status" value="1"/>
</dbReference>
<protein>
    <submittedName>
        <fullName evidence="1">Uncharacterized protein</fullName>
    </submittedName>
</protein>
<dbReference type="InterPro" id="IPR023214">
    <property type="entry name" value="HAD_sf"/>
</dbReference>
<dbReference type="AlphaFoldDB" id="A0A6C0JI56"/>
<dbReference type="SUPFAM" id="SSF56784">
    <property type="entry name" value="HAD-like"/>
    <property type="match status" value="1"/>
</dbReference>
<dbReference type="InterPro" id="IPR052419">
    <property type="entry name" value="5_3-deoxyribonucleotidase-like"/>
</dbReference>
<dbReference type="GO" id="GO:0008253">
    <property type="term" value="F:5'-nucleotidase activity"/>
    <property type="evidence" value="ECO:0007669"/>
    <property type="project" value="InterPro"/>
</dbReference>
<name>A0A6C0JI56_9ZZZZ</name>
<dbReference type="InterPro" id="IPR010708">
    <property type="entry name" value="5'(3')-deoxyribonucleotidase"/>
</dbReference>
<sequence length="199" mass="23763">MNRIAIELDEVLFPFIKPMAKYYNKELPKHRYFHYHHGDILNVGDPECRKMVKDFFNSDKFDMIQPIEGSQPILRLLKPRFEKVYLVASRGKYMRDKTEEWVDFHFPGIFDDVIFAGSYLHRPELEKMDLCESLNIDTLIDDDEIDCAVCMNNGMNVIHFAGDDEVYPWSRYDQWSVLGWRDLYTRVHDYEEHSLIKIV</sequence>
<dbReference type="Gene3D" id="3.40.50.1000">
    <property type="entry name" value="HAD superfamily/HAD-like"/>
    <property type="match status" value="1"/>
</dbReference>